<evidence type="ECO:0000313" key="12">
    <source>
        <dbReference type="Proteomes" id="UP001108027"/>
    </source>
</evidence>
<evidence type="ECO:0000313" key="11">
    <source>
        <dbReference type="EMBL" id="MCC4308174.1"/>
    </source>
</evidence>
<protein>
    <recommendedName>
        <fullName evidence="9">TRAP transporter small permease protein</fullName>
    </recommendedName>
</protein>
<dbReference type="Proteomes" id="UP001108027">
    <property type="component" value="Unassembled WGS sequence"/>
</dbReference>
<gene>
    <name evidence="11" type="ORF">LL252_06280</name>
</gene>
<reference evidence="11" key="1">
    <citation type="submission" date="2021-10" db="EMBL/GenBank/DDBJ databases">
        <title>The diversity and Nitrogen Metabolism of Culturable Nitrate-Utilizing Bacteria Within the Oxygen Minimum Zone of the Changjiang (Yangtze River)Estuary.</title>
        <authorList>
            <person name="Zhang D."/>
            <person name="Zheng J."/>
            <person name="Liu S."/>
            <person name="He W."/>
        </authorList>
    </citation>
    <scope>NUCLEOTIDE SEQUENCE</scope>
    <source>
        <strain evidence="11">FXH-223</strain>
    </source>
</reference>
<evidence type="ECO:0000259" key="10">
    <source>
        <dbReference type="Pfam" id="PF04290"/>
    </source>
</evidence>
<comment type="similarity">
    <text evidence="8 9">Belongs to the TRAP transporter small permease family.</text>
</comment>
<proteinExistence type="inferred from homology"/>
<accession>A0A9Q3YLW5</accession>
<keyword evidence="5 9" id="KW-0812">Transmembrane</keyword>
<evidence type="ECO:0000256" key="2">
    <source>
        <dbReference type="ARBA" id="ARBA00022448"/>
    </source>
</evidence>
<feature type="transmembrane region" description="Helical" evidence="9">
    <location>
        <begin position="122"/>
        <end position="140"/>
    </location>
</feature>
<keyword evidence="4 9" id="KW-0997">Cell inner membrane</keyword>
<keyword evidence="12" id="KW-1185">Reference proteome</keyword>
<dbReference type="GO" id="GO:0005886">
    <property type="term" value="C:plasma membrane"/>
    <property type="evidence" value="ECO:0007669"/>
    <property type="project" value="UniProtKB-SubCell"/>
</dbReference>
<dbReference type="InterPro" id="IPR055348">
    <property type="entry name" value="DctQ"/>
</dbReference>
<dbReference type="InterPro" id="IPR007387">
    <property type="entry name" value="TRAP_DctQ"/>
</dbReference>
<feature type="domain" description="Tripartite ATP-independent periplasmic transporters DctQ component" evidence="10">
    <location>
        <begin position="20"/>
        <end position="140"/>
    </location>
</feature>
<sequence>MYNLLRKSQLALCHLLLSGMVLALLLQIFGRSFNAGLEWTEELSRFAFISFVFISASYSALTRSDLRIGVFSDWLSRRLGRGLVEGITTALLLLFDVLMIIYCFRNVIDGIKYPSVSPVLGFNTNYLFVVLILAFVLSALSRLVGPNARGEAGEGLA</sequence>
<keyword evidence="7 9" id="KW-0472">Membrane</keyword>
<evidence type="ECO:0000256" key="1">
    <source>
        <dbReference type="ARBA" id="ARBA00004429"/>
    </source>
</evidence>
<keyword evidence="6 9" id="KW-1133">Transmembrane helix</keyword>
<dbReference type="Pfam" id="PF04290">
    <property type="entry name" value="DctQ"/>
    <property type="match status" value="1"/>
</dbReference>
<evidence type="ECO:0000256" key="7">
    <source>
        <dbReference type="ARBA" id="ARBA00023136"/>
    </source>
</evidence>
<feature type="transmembrane region" description="Helical" evidence="9">
    <location>
        <begin position="82"/>
        <end position="102"/>
    </location>
</feature>
<feature type="transmembrane region" description="Helical" evidence="9">
    <location>
        <begin position="43"/>
        <end position="61"/>
    </location>
</feature>
<evidence type="ECO:0000256" key="6">
    <source>
        <dbReference type="ARBA" id="ARBA00022989"/>
    </source>
</evidence>
<keyword evidence="3" id="KW-1003">Cell membrane</keyword>
<comment type="function">
    <text evidence="9">Part of the tripartite ATP-independent periplasmic (TRAP) transport system.</text>
</comment>
<evidence type="ECO:0000256" key="3">
    <source>
        <dbReference type="ARBA" id="ARBA00022475"/>
    </source>
</evidence>
<evidence type="ECO:0000256" key="5">
    <source>
        <dbReference type="ARBA" id="ARBA00022692"/>
    </source>
</evidence>
<organism evidence="11 12">
    <name type="scientific">Alloalcanivorax marinus</name>
    <dbReference type="NCBI Taxonomy" id="1177169"/>
    <lineage>
        <taxon>Bacteria</taxon>
        <taxon>Pseudomonadati</taxon>
        <taxon>Pseudomonadota</taxon>
        <taxon>Gammaproteobacteria</taxon>
        <taxon>Oceanospirillales</taxon>
        <taxon>Alcanivoracaceae</taxon>
        <taxon>Alloalcanivorax</taxon>
    </lineage>
</organism>
<dbReference type="GO" id="GO:0022857">
    <property type="term" value="F:transmembrane transporter activity"/>
    <property type="evidence" value="ECO:0007669"/>
    <property type="project" value="UniProtKB-UniRule"/>
</dbReference>
<comment type="caution">
    <text evidence="11">The sequence shown here is derived from an EMBL/GenBank/DDBJ whole genome shotgun (WGS) entry which is preliminary data.</text>
</comment>
<dbReference type="EMBL" id="JAJGNA010000005">
    <property type="protein sequence ID" value="MCC4308174.1"/>
    <property type="molecule type" value="Genomic_DNA"/>
</dbReference>
<dbReference type="PANTHER" id="PTHR35011">
    <property type="entry name" value="2,3-DIKETO-L-GULONATE TRAP TRANSPORTER SMALL PERMEASE PROTEIN YIAM"/>
    <property type="match status" value="1"/>
</dbReference>
<evidence type="ECO:0000256" key="8">
    <source>
        <dbReference type="ARBA" id="ARBA00038436"/>
    </source>
</evidence>
<comment type="subunit">
    <text evidence="9">The complex comprises the extracytoplasmic solute receptor protein and the two transmembrane proteins.</text>
</comment>
<evidence type="ECO:0000256" key="9">
    <source>
        <dbReference type="RuleBase" id="RU369079"/>
    </source>
</evidence>
<evidence type="ECO:0000256" key="4">
    <source>
        <dbReference type="ARBA" id="ARBA00022519"/>
    </source>
</evidence>
<comment type="subcellular location">
    <subcellularLocation>
        <location evidence="1 9">Cell inner membrane</location>
        <topology evidence="1 9">Multi-pass membrane protein</topology>
    </subcellularLocation>
</comment>
<keyword evidence="2 9" id="KW-0813">Transport</keyword>
<feature type="transmembrane region" description="Helical" evidence="9">
    <location>
        <begin position="12"/>
        <end position="31"/>
    </location>
</feature>
<dbReference type="AlphaFoldDB" id="A0A9Q3YLW5"/>
<dbReference type="RefSeq" id="WP_228233463.1">
    <property type="nucleotide sequence ID" value="NZ_JAJGNA010000005.1"/>
</dbReference>
<name>A0A9Q3YLW5_9GAMM</name>